<name>A0A090IKI3_9GAMM</name>
<dbReference type="InterPro" id="IPR034704">
    <property type="entry name" value="Ribosomal_bL28/bL31-like_sf"/>
</dbReference>
<dbReference type="GO" id="GO:0006412">
    <property type="term" value="P:translation"/>
    <property type="evidence" value="ECO:0007669"/>
    <property type="project" value="UniProtKB-UniRule"/>
</dbReference>
<evidence type="ECO:0000256" key="4">
    <source>
        <dbReference type="ARBA" id="ARBA00023274"/>
    </source>
</evidence>
<dbReference type="HOGENOM" id="CLU_114306_2_2_6"/>
<dbReference type="PANTHER" id="PTHR33280">
    <property type="entry name" value="50S RIBOSOMAL PROTEIN L31, CHLOROPLASTIC"/>
    <property type="match status" value="1"/>
</dbReference>
<reference evidence="7" key="1">
    <citation type="submission" date="2014-09" db="EMBL/GenBank/DDBJ databases">
        <authorList>
            <person name="Hjerde E."/>
        </authorList>
    </citation>
    <scope>NUCLEOTIDE SEQUENCE [LARGE SCALE GENOMIC DNA]</scope>
    <source>
        <strain evidence="7">06/09/139</strain>
    </source>
</reference>
<dbReference type="STRING" id="80852.AWOD_I_0643"/>
<proteinExistence type="inferred from homology"/>
<evidence type="ECO:0000313" key="7">
    <source>
        <dbReference type="Proteomes" id="UP000032427"/>
    </source>
</evidence>
<dbReference type="GO" id="GO:1990904">
    <property type="term" value="C:ribonucleoprotein complex"/>
    <property type="evidence" value="ECO:0007669"/>
    <property type="project" value="UniProtKB-KW"/>
</dbReference>
<gene>
    <name evidence="5 6" type="primary">rpmE2</name>
    <name evidence="6" type="ORF">AWOD_I_0643</name>
</gene>
<keyword evidence="4 5" id="KW-0687">Ribonucleoprotein</keyword>
<dbReference type="SUPFAM" id="SSF143800">
    <property type="entry name" value="L28p-like"/>
    <property type="match status" value="1"/>
</dbReference>
<dbReference type="GO" id="GO:0003735">
    <property type="term" value="F:structural constituent of ribosome"/>
    <property type="evidence" value="ECO:0007669"/>
    <property type="project" value="InterPro"/>
</dbReference>
<dbReference type="KEGG" id="awd:AWOD_I_0643"/>
<dbReference type="InterPro" id="IPR027493">
    <property type="entry name" value="Ribosomal_bL31_B"/>
</dbReference>
<evidence type="ECO:0000313" key="6">
    <source>
        <dbReference type="EMBL" id="CED70737.1"/>
    </source>
</evidence>
<evidence type="ECO:0000256" key="5">
    <source>
        <dbReference type="HAMAP-Rule" id="MF_00502"/>
    </source>
</evidence>
<dbReference type="PANTHER" id="PTHR33280:SF1">
    <property type="entry name" value="LARGE RIBOSOMAL SUBUNIT PROTEIN BL31C"/>
    <property type="match status" value="1"/>
</dbReference>
<dbReference type="GeneID" id="28540203"/>
<evidence type="ECO:0000256" key="1">
    <source>
        <dbReference type="ARBA" id="ARBA00008196"/>
    </source>
</evidence>
<dbReference type="RefSeq" id="WP_045101426.1">
    <property type="nucleotide sequence ID" value="NZ_LN554846.1"/>
</dbReference>
<dbReference type="PATRIC" id="fig|80852.17.peg.653"/>
<dbReference type="Pfam" id="PF01197">
    <property type="entry name" value="Ribosomal_L31"/>
    <property type="match status" value="1"/>
</dbReference>
<dbReference type="AlphaFoldDB" id="A0A090IKI3"/>
<dbReference type="Gene3D" id="4.10.830.30">
    <property type="entry name" value="Ribosomal protein L31"/>
    <property type="match status" value="1"/>
</dbReference>
<dbReference type="GO" id="GO:0005840">
    <property type="term" value="C:ribosome"/>
    <property type="evidence" value="ECO:0007669"/>
    <property type="project" value="UniProtKB-KW"/>
</dbReference>
<comment type="similarity">
    <text evidence="1 5">Belongs to the bacterial ribosomal protein bL31 family. Type B subfamily.</text>
</comment>
<dbReference type="PRINTS" id="PR01249">
    <property type="entry name" value="RIBOSOMALL31"/>
</dbReference>
<dbReference type="NCBIfam" id="TIGR00105">
    <property type="entry name" value="L31"/>
    <property type="match status" value="1"/>
</dbReference>
<dbReference type="HAMAP" id="MF_00502">
    <property type="entry name" value="Ribosomal_bL31_2"/>
    <property type="match status" value="1"/>
</dbReference>
<dbReference type="OrthoDB" id="9803251at2"/>
<keyword evidence="3 5" id="KW-0689">Ribosomal protein</keyword>
<dbReference type="Proteomes" id="UP000032427">
    <property type="component" value="Chromosome 1"/>
</dbReference>
<accession>A0A090IKI3</accession>
<dbReference type="InterPro" id="IPR042105">
    <property type="entry name" value="Ribosomal_bL31_sf"/>
</dbReference>
<organism evidence="6 7">
    <name type="scientific">Aliivibrio wodanis</name>
    <dbReference type="NCBI Taxonomy" id="80852"/>
    <lineage>
        <taxon>Bacteria</taxon>
        <taxon>Pseudomonadati</taxon>
        <taxon>Pseudomonadota</taxon>
        <taxon>Gammaproteobacteria</taxon>
        <taxon>Vibrionales</taxon>
        <taxon>Vibrionaceae</taxon>
        <taxon>Aliivibrio</taxon>
    </lineage>
</organism>
<protein>
    <recommendedName>
        <fullName evidence="5">Large ribosomal subunit protein bL31B</fullName>
    </recommendedName>
</protein>
<dbReference type="InterPro" id="IPR002150">
    <property type="entry name" value="Ribosomal_bL31"/>
</dbReference>
<dbReference type="NCBIfam" id="NF002462">
    <property type="entry name" value="PRK01678.1"/>
    <property type="match status" value="1"/>
</dbReference>
<dbReference type="EMBL" id="LN554846">
    <property type="protein sequence ID" value="CED70737.1"/>
    <property type="molecule type" value="Genomic_DNA"/>
</dbReference>
<dbReference type="PROSITE" id="PS01143">
    <property type="entry name" value="RIBOSOMAL_L31"/>
    <property type="match status" value="1"/>
</dbReference>
<comment type="subunit">
    <text evidence="2 5">Part of the 50S ribosomal subunit.</text>
</comment>
<evidence type="ECO:0000256" key="2">
    <source>
        <dbReference type="ARBA" id="ARBA00011838"/>
    </source>
</evidence>
<evidence type="ECO:0000256" key="3">
    <source>
        <dbReference type="ARBA" id="ARBA00022980"/>
    </source>
</evidence>
<sequence length="85" mass="9907">MKEGIHPEYRKVIFHDTSVNKYFLIGSTLQTDRKMTWEDGKEYPYMTLDISSESHPFYTGEQRVVSSEGRVANFNRRFGALKGKV</sequence>
<keyword evidence="7" id="KW-1185">Reference proteome</keyword>